<dbReference type="RefSeq" id="WP_126417033.1">
    <property type="nucleotide sequence ID" value="NZ_LR134476.1"/>
</dbReference>
<keyword evidence="3" id="KW-1185">Reference proteome</keyword>
<dbReference type="OrthoDB" id="5243635at2"/>
<feature type="domain" description="N-acetyltransferase" evidence="1">
    <location>
        <begin position="3"/>
        <end position="158"/>
    </location>
</feature>
<dbReference type="Gene3D" id="3.40.630.30">
    <property type="match status" value="1"/>
</dbReference>
<organism evidence="2 3">
    <name type="scientific">Trueperella bialowiezensis</name>
    <dbReference type="NCBI Taxonomy" id="312285"/>
    <lineage>
        <taxon>Bacteria</taxon>
        <taxon>Bacillati</taxon>
        <taxon>Actinomycetota</taxon>
        <taxon>Actinomycetes</taxon>
        <taxon>Actinomycetales</taxon>
        <taxon>Actinomycetaceae</taxon>
        <taxon>Trueperella</taxon>
    </lineage>
</organism>
<dbReference type="KEGG" id="tbw:NCTC13354_01716"/>
<gene>
    <name evidence="2" type="ORF">NCTC13354_01716</name>
</gene>
<dbReference type="SUPFAM" id="SSF55729">
    <property type="entry name" value="Acyl-CoA N-acyltransferases (Nat)"/>
    <property type="match status" value="1"/>
</dbReference>
<sequence>MSIRIRPATVLDAPALETIETQSWKAATSGGIDDSVYRGYLAERRDYWEALLADPRSTTTWVATRDGEVVGFICVEAVGPGHPQLIRVNQLHAVGDGAQQVGTALLGYAIADMPAFVNVPTDSQSWIEFWQGEGFSRTALARHASGIDLAVLERGEKTAD</sequence>
<dbReference type="InterPro" id="IPR000182">
    <property type="entry name" value="GNAT_dom"/>
</dbReference>
<name>A0A3S4WHD1_9ACTO</name>
<dbReference type="GO" id="GO:0016747">
    <property type="term" value="F:acyltransferase activity, transferring groups other than amino-acyl groups"/>
    <property type="evidence" value="ECO:0007669"/>
    <property type="project" value="InterPro"/>
</dbReference>
<evidence type="ECO:0000313" key="3">
    <source>
        <dbReference type="Proteomes" id="UP000269542"/>
    </source>
</evidence>
<dbReference type="Proteomes" id="UP000269542">
    <property type="component" value="Chromosome"/>
</dbReference>
<reference evidence="2 3" key="1">
    <citation type="submission" date="2018-12" db="EMBL/GenBank/DDBJ databases">
        <authorList>
            <consortium name="Pathogen Informatics"/>
        </authorList>
    </citation>
    <scope>NUCLEOTIDE SEQUENCE [LARGE SCALE GENOMIC DNA]</scope>
    <source>
        <strain evidence="2 3">NCTC13354</strain>
    </source>
</reference>
<dbReference type="AlphaFoldDB" id="A0A3S4WHD1"/>
<evidence type="ECO:0000259" key="1">
    <source>
        <dbReference type="PROSITE" id="PS51186"/>
    </source>
</evidence>
<proteinExistence type="predicted"/>
<protein>
    <recommendedName>
        <fullName evidence="1">N-acetyltransferase domain-containing protein</fullName>
    </recommendedName>
</protein>
<dbReference type="EMBL" id="LR134476">
    <property type="protein sequence ID" value="VEI13989.1"/>
    <property type="molecule type" value="Genomic_DNA"/>
</dbReference>
<evidence type="ECO:0000313" key="2">
    <source>
        <dbReference type="EMBL" id="VEI13989.1"/>
    </source>
</evidence>
<accession>A0A3S4WHD1</accession>
<dbReference type="PROSITE" id="PS51186">
    <property type="entry name" value="GNAT"/>
    <property type="match status" value="1"/>
</dbReference>
<dbReference type="InterPro" id="IPR016181">
    <property type="entry name" value="Acyl_CoA_acyltransferase"/>
</dbReference>